<dbReference type="OrthoDB" id="9801773at2"/>
<dbReference type="InterPro" id="IPR023393">
    <property type="entry name" value="START-like_dom_sf"/>
</dbReference>
<dbReference type="SUPFAM" id="SSF55961">
    <property type="entry name" value="Bet v1-like"/>
    <property type="match status" value="1"/>
</dbReference>
<keyword evidence="1" id="KW-0132">Cell division</keyword>
<dbReference type="GO" id="GO:0051301">
    <property type="term" value="P:cell division"/>
    <property type="evidence" value="ECO:0007669"/>
    <property type="project" value="UniProtKB-KW"/>
</dbReference>
<gene>
    <name evidence="1" type="ORF">FA047_06330</name>
</gene>
<dbReference type="RefSeq" id="WP_136835100.1">
    <property type="nucleotide sequence ID" value="NZ_SWBQ01000001.1"/>
</dbReference>
<proteinExistence type="predicted"/>
<evidence type="ECO:0000313" key="1">
    <source>
        <dbReference type="EMBL" id="TKC09692.1"/>
    </source>
</evidence>
<dbReference type="AlphaFoldDB" id="A0A4V5P216"/>
<dbReference type="Gene3D" id="3.30.530.20">
    <property type="match status" value="1"/>
</dbReference>
<protein>
    <submittedName>
        <fullName evidence="1">Cell division protein</fullName>
    </submittedName>
</protein>
<organism evidence="1 2">
    <name type="scientific">Pedobacter frigoris</name>
    <dbReference type="NCBI Taxonomy" id="2571272"/>
    <lineage>
        <taxon>Bacteria</taxon>
        <taxon>Pseudomonadati</taxon>
        <taxon>Bacteroidota</taxon>
        <taxon>Sphingobacteriia</taxon>
        <taxon>Sphingobacteriales</taxon>
        <taxon>Sphingobacteriaceae</taxon>
        <taxon>Pedobacter</taxon>
    </lineage>
</organism>
<keyword evidence="2" id="KW-1185">Reference proteome</keyword>
<dbReference type="Proteomes" id="UP000307244">
    <property type="component" value="Unassembled WGS sequence"/>
</dbReference>
<reference evidence="1 2" key="1">
    <citation type="submission" date="2019-04" db="EMBL/GenBank/DDBJ databases">
        <title>Pedobacter sp. RP-3-15 sp. nov., isolated from Arctic soil.</title>
        <authorList>
            <person name="Dahal R.H."/>
            <person name="Kim D.-U."/>
        </authorList>
    </citation>
    <scope>NUCLEOTIDE SEQUENCE [LARGE SCALE GENOMIC DNA]</scope>
    <source>
        <strain evidence="1 2">RP-3-15</strain>
    </source>
</reference>
<name>A0A4V5P216_9SPHI</name>
<keyword evidence="1" id="KW-0131">Cell cycle</keyword>
<comment type="caution">
    <text evidence="1">The sequence shown here is derived from an EMBL/GenBank/DDBJ whole genome shotgun (WGS) entry which is preliminary data.</text>
</comment>
<evidence type="ECO:0000313" key="2">
    <source>
        <dbReference type="Proteomes" id="UP000307244"/>
    </source>
</evidence>
<accession>A0A4V5P216</accession>
<sequence length="157" mass="17882">MPVIRLETFIDAPKQTVFDLARSIDLHQVSTAHTNEKAVAGKTSGLIELNEWVTWEARHFGIVQKLTSKITAMNAPDYFVDEMVSGAFKSFRHEHVFEARGDGTLMIDVFTYISPLGVFGKLADQLFLEKYMSTLLVQRNKVVKEYAEKRELNKAEK</sequence>
<dbReference type="EMBL" id="SWBQ01000001">
    <property type="protein sequence ID" value="TKC09692.1"/>
    <property type="molecule type" value="Genomic_DNA"/>
</dbReference>
<dbReference type="CDD" id="cd07820">
    <property type="entry name" value="SRPBCC_3"/>
    <property type="match status" value="1"/>
</dbReference>